<dbReference type="PATRIC" id="fig|1231392.3.peg.399"/>
<dbReference type="Pfam" id="PF10003">
    <property type="entry name" value="DUF2244"/>
    <property type="match status" value="1"/>
</dbReference>
<dbReference type="EMBL" id="AMGO01000007">
    <property type="protein sequence ID" value="EKE45307.1"/>
    <property type="molecule type" value="Genomic_DNA"/>
</dbReference>
<feature type="transmembrane region" description="Helical" evidence="1">
    <location>
        <begin position="65"/>
        <end position="84"/>
    </location>
</feature>
<comment type="caution">
    <text evidence="2">The sequence shown here is derived from an EMBL/GenBank/DDBJ whole genome shotgun (WGS) entry which is preliminary data.</text>
</comment>
<keyword evidence="1" id="KW-0472">Membrane</keyword>
<evidence type="ECO:0008006" key="4">
    <source>
        <dbReference type="Google" id="ProtNLM"/>
    </source>
</evidence>
<dbReference type="InterPro" id="IPR019253">
    <property type="entry name" value="DUF2244_TM"/>
</dbReference>
<keyword evidence="1" id="KW-0812">Transmembrane</keyword>
<protein>
    <recommendedName>
        <fullName evidence="4">Integral membrane protein</fullName>
    </recommendedName>
</protein>
<dbReference type="RefSeq" id="WP_007425550.1">
    <property type="nucleotide sequence ID" value="NZ_AMGO01000007.1"/>
</dbReference>
<evidence type="ECO:0000313" key="2">
    <source>
        <dbReference type="EMBL" id="EKE45307.1"/>
    </source>
</evidence>
<reference evidence="2 3" key="1">
    <citation type="journal article" date="2012" name="J. Bacteriol.">
        <title>Draft Genome Sequence of Oceaniovalibus guishaninsula JLT2003T.</title>
        <authorList>
            <person name="Tang K."/>
            <person name="Liu K."/>
            <person name="Jiao N."/>
        </authorList>
    </citation>
    <scope>NUCLEOTIDE SEQUENCE [LARGE SCALE GENOMIC DNA]</scope>
    <source>
        <strain evidence="2 3">JLT2003</strain>
    </source>
</reference>
<evidence type="ECO:0000313" key="3">
    <source>
        <dbReference type="Proteomes" id="UP000006765"/>
    </source>
</evidence>
<evidence type="ECO:0000256" key="1">
    <source>
        <dbReference type="SAM" id="Phobius"/>
    </source>
</evidence>
<sequence length="171" mass="19572">MPVEWLTPQKAPATTGAFSSADGEPRAQLRLWPHRSLPRRGFAAFILAFFCLILIPVLPLLGSPVLWGLLPFTMGAVWALWAALQRSYRDGELLEELTLWPDRIALVRHDPRRPDRTWEANPHWVSLTLHEKPVENYLTLRGAGREVELGAFLSPDERQELHDRLRDLLRG</sequence>
<keyword evidence="3" id="KW-1185">Reference proteome</keyword>
<name>K2HFN5_9RHOB</name>
<dbReference type="OrthoDB" id="9808190at2"/>
<keyword evidence="1" id="KW-1133">Transmembrane helix</keyword>
<dbReference type="Proteomes" id="UP000006765">
    <property type="component" value="Unassembled WGS sequence"/>
</dbReference>
<accession>K2HFN5</accession>
<dbReference type="STRING" id="1231392.OCGS_0397"/>
<proteinExistence type="predicted"/>
<dbReference type="AlphaFoldDB" id="K2HFN5"/>
<gene>
    <name evidence="2" type="ORF">OCGS_0397</name>
</gene>
<dbReference type="eggNOG" id="COG5488">
    <property type="taxonomic scope" value="Bacteria"/>
</dbReference>
<organism evidence="2 3">
    <name type="scientific">Oceaniovalibus guishaninsula JLT2003</name>
    <dbReference type="NCBI Taxonomy" id="1231392"/>
    <lineage>
        <taxon>Bacteria</taxon>
        <taxon>Pseudomonadati</taxon>
        <taxon>Pseudomonadota</taxon>
        <taxon>Alphaproteobacteria</taxon>
        <taxon>Rhodobacterales</taxon>
        <taxon>Roseobacteraceae</taxon>
        <taxon>Oceaniovalibus</taxon>
    </lineage>
</organism>
<feature type="transmembrane region" description="Helical" evidence="1">
    <location>
        <begin position="41"/>
        <end position="59"/>
    </location>
</feature>